<dbReference type="PANTHER" id="PTHR45348:SF2">
    <property type="entry name" value="ZINC-TYPE ALCOHOL DEHYDROGENASE-LIKE PROTEIN C2E1P3.01"/>
    <property type="match status" value="1"/>
</dbReference>
<dbReference type="InterPro" id="IPR036291">
    <property type="entry name" value="NAD(P)-bd_dom_sf"/>
</dbReference>
<dbReference type="EMBL" id="CP059272">
    <property type="protein sequence ID" value="QLQ81252.1"/>
    <property type="molecule type" value="Genomic_DNA"/>
</dbReference>
<dbReference type="Pfam" id="PF08240">
    <property type="entry name" value="ADH_N"/>
    <property type="match status" value="1"/>
</dbReference>
<dbReference type="AlphaFoldDB" id="A0A7H9HXT8"/>
<name>A0A7H9HXT8_9SACH</name>
<organism evidence="2 3">
    <name type="scientific">Torulaspora globosa</name>
    <dbReference type="NCBI Taxonomy" id="48254"/>
    <lineage>
        <taxon>Eukaryota</taxon>
        <taxon>Fungi</taxon>
        <taxon>Dikarya</taxon>
        <taxon>Ascomycota</taxon>
        <taxon>Saccharomycotina</taxon>
        <taxon>Saccharomycetes</taxon>
        <taxon>Saccharomycetales</taxon>
        <taxon>Saccharomycetaceae</taxon>
        <taxon>Torulaspora</taxon>
    </lineage>
</organism>
<dbReference type="InterPro" id="IPR011032">
    <property type="entry name" value="GroES-like_sf"/>
</dbReference>
<feature type="domain" description="Alcohol dehydrogenase-like N-terminal" evidence="1">
    <location>
        <begin position="72"/>
        <end position="161"/>
    </location>
</feature>
<dbReference type="OrthoDB" id="48317at2759"/>
<evidence type="ECO:0000313" key="2">
    <source>
        <dbReference type="EMBL" id="QLQ81252.1"/>
    </source>
</evidence>
<dbReference type="PANTHER" id="PTHR45348">
    <property type="entry name" value="HYPOTHETICAL OXIDOREDUCTASE (EUROFUNG)"/>
    <property type="match status" value="1"/>
</dbReference>
<gene>
    <name evidence="2" type="ORF">HG537_0F00130</name>
</gene>
<dbReference type="InterPro" id="IPR047122">
    <property type="entry name" value="Trans-enoyl_RdTase-like"/>
</dbReference>
<accession>A0A7H9HXT8</accession>
<dbReference type="GO" id="GO:0016651">
    <property type="term" value="F:oxidoreductase activity, acting on NAD(P)H"/>
    <property type="evidence" value="ECO:0007669"/>
    <property type="project" value="InterPro"/>
</dbReference>
<dbReference type="SUPFAM" id="SSF50129">
    <property type="entry name" value="GroES-like"/>
    <property type="match status" value="1"/>
</dbReference>
<evidence type="ECO:0000259" key="1">
    <source>
        <dbReference type="Pfam" id="PF08240"/>
    </source>
</evidence>
<dbReference type="InterPro" id="IPR013154">
    <property type="entry name" value="ADH-like_N"/>
</dbReference>
<sequence>MLKRKYADYVYILDEESAEEREEELNLKSRKLWRRGNPSLVIPRVQEGLVVSAFEKELTISSNMPVIHELKEYEILVRNKYIGLNHVDWKSKKYQFNIYSFPWINGRESSGIVVKRGSSVDKGKFPLAAEVFSASTSYRDLRTSTFQEYTVFDSRLVWRIPQQNLPDGSICRNFDLEFAAGIGVGLVTAGCAISSLVSLDTNDQTSDKKLGNILIWGGSSSVGLYAIQLAKASGKFNKIITVSSTKHKKYLTEIGSSYVIDRHLPEEEIRLRIRDYCPEGINYGMDVISKETALFLSKQLEQSDASVKRLVCTCGLPEISTDTFHKGVGSKLIIETVNIKQFHENIEFGSWFVGYTSKLFDAGYLRPIKTVKIFKSLDGFGAGIISGLKELEERGASAEKFIVSV</sequence>
<reference evidence="2 3" key="1">
    <citation type="submission" date="2020-06" db="EMBL/GenBank/DDBJ databases">
        <title>The yeast mating-type switching endonuclease HO is a domesticated member of an unorthodox homing genetic element family.</title>
        <authorList>
            <person name="Coughlan A.Y."/>
            <person name="Lombardi L."/>
            <person name="Braun-Galleani S."/>
            <person name="Martos A.R."/>
            <person name="Galeote V."/>
            <person name="Bigey F."/>
            <person name="Dequin S."/>
            <person name="Byrne K.P."/>
            <person name="Wolfe K.H."/>
        </authorList>
    </citation>
    <scope>NUCLEOTIDE SEQUENCE [LARGE SCALE GENOMIC DNA]</scope>
    <source>
        <strain evidence="2 3">CBS2947</strain>
    </source>
</reference>
<proteinExistence type="predicted"/>
<dbReference type="CDD" id="cd08249">
    <property type="entry name" value="enoyl_reductase_like"/>
    <property type="match status" value="1"/>
</dbReference>
<evidence type="ECO:0000313" key="3">
    <source>
        <dbReference type="Proteomes" id="UP000510647"/>
    </source>
</evidence>
<dbReference type="Gene3D" id="3.40.50.720">
    <property type="entry name" value="NAD(P)-binding Rossmann-like Domain"/>
    <property type="match status" value="1"/>
</dbReference>
<protein>
    <recommendedName>
        <fullName evidence="1">Alcohol dehydrogenase-like N-terminal domain-containing protein</fullName>
    </recommendedName>
</protein>
<dbReference type="SUPFAM" id="SSF51735">
    <property type="entry name" value="NAD(P)-binding Rossmann-fold domains"/>
    <property type="match status" value="1"/>
</dbReference>
<dbReference type="Gene3D" id="3.90.180.10">
    <property type="entry name" value="Medium-chain alcohol dehydrogenases, catalytic domain"/>
    <property type="match status" value="1"/>
</dbReference>
<keyword evidence="3" id="KW-1185">Reference proteome</keyword>
<dbReference type="Proteomes" id="UP000510647">
    <property type="component" value="Chromosome 6"/>
</dbReference>